<sequence>MSHRTIHQEKKTRRRADLQGSCRSKQEREKKEKKAAMLRSIAEHREAVQKELQCKKKKEKQDASEILNANKAADLLFLHNQKTKAQKRKEEAKQDFHVHQMSEKRAKVQLKKIQKQDEKMKNAQMNETTDIQGSRKRLGLAWIS</sequence>
<feature type="compositionally biased region" description="Basic and acidic residues" evidence="1">
    <location>
        <begin position="88"/>
        <end position="106"/>
    </location>
</feature>
<feature type="compositionally biased region" description="Basic residues" evidence="1">
    <location>
        <begin position="1"/>
        <end position="14"/>
    </location>
</feature>
<gene>
    <name evidence="2" type="ORF">KOW79_012066</name>
</gene>
<dbReference type="OrthoDB" id="331765at2759"/>
<dbReference type="EMBL" id="JAHKSW010000014">
    <property type="protein sequence ID" value="KAG7324050.1"/>
    <property type="molecule type" value="Genomic_DNA"/>
</dbReference>
<evidence type="ECO:0000313" key="2">
    <source>
        <dbReference type="EMBL" id="KAG7324050.1"/>
    </source>
</evidence>
<keyword evidence="3" id="KW-1185">Reference proteome</keyword>
<feature type="region of interest" description="Disordered" evidence="1">
    <location>
        <begin position="1"/>
        <end position="37"/>
    </location>
</feature>
<reference evidence="2 3" key="1">
    <citation type="submission" date="2021-06" db="EMBL/GenBank/DDBJ databases">
        <title>Chromosome-level genome assembly of the red-tail catfish (Hemibagrus wyckioides).</title>
        <authorList>
            <person name="Shao F."/>
        </authorList>
    </citation>
    <scope>NUCLEOTIDE SEQUENCE [LARGE SCALE GENOMIC DNA]</scope>
    <source>
        <strain evidence="2">EC202008001</strain>
        <tissue evidence="2">Blood</tissue>
    </source>
</reference>
<comment type="caution">
    <text evidence="2">The sequence shown here is derived from an EMBL/GenBank/DDBJ whole genome shotgun (WGS) entry which is preliminary data.</text>
</comment>
<evidence type="ECO:0000313" key="3">
    <source>
        <dbReference type="Proteomes" id="UP000824219"/>
    </source>
</evidence>
<name>A0A9D3SHG5_9TELE</name>
<organism evidence="2 3">
    <name type="scientific">Hemibagrus wyckioides</name>
    <dbReference type="NCBI Taxonomy" id="337641"/>
    <lineage>
        <taxon>Eukaryota</taxon>
        <taxon>Metazoa</taxon>
        <taxon>Chordata</taxon>
        <taxon>Craniata</taxon>
        <taxon>Vertebrata</taxon>
        <taxon>Euteleostomi</taxon>
        <taxon>Actinopterygii</taxon>
        <taxon>Neopterygii</taxon>
        <taxon>Teleostei</taxon>
        <taxon>Ostariophysi</taxon>
        <taxon>Siluriformes</taxon>
        <taxon>Bagridae</taxon>
        <taxon>Hemibagrus</taxon>
    </lineage>
</organism>
<proteinExistence type="predicted"/>
<feature type="compositionally biased region" description="Basic and acidic residues" evidence="1">
    <location>
        <begin position="24"/>
        <end position="37"/>
    </location>
</feature>
<accession>A0A9D3SHG5</accession>
<dbReference type="Proteomes" id="UP000824219">
    <property type="component" value="Linkage Group LG14"/>
</dbReference>
<protein>
    <submittedName>
        <fullName evidence="2">Uncharacterized protein</fullName>
    </submittedName>
</protein>
<feature type="region of interest" description="Disordered" evidence="1">
    <location>
        <begin position="83"/>
        <end position="107"/>
    </location>
</feature>
<evidence type="ECO:0000256" key="1">
    <source>
        <dbReference type="SAM" id="MobiDB-lite"/>
    </source>
</evidence>
<dbReference type="AlphaFoldDB" id="A0A9D3SHG5"/>